<reference evidence="2" key="1">
    <citation type="submission" date="2025-08" db="UniProtKB">
        <authorList>
            <consortium name="RefSeq"/>
        </authorList>
    </citation>
    <scope>IDENTIFICATION</scope>
</reference>
<protein>
    <submittedName>
        <fullName evidence="2">DUF2917 domain-containing protein</fullName>
    </submittedName>
</protein>
<dbReference type="RefSeq" id="WP_028310650.1">
    <property type="nucleotide sequence ID" value="NZ_AXWS01000007.1"/>
</dbReference>
<dbReference type="AlphaFoldDB" id="A0A8B6X2D6"/>
<name>A0A8B6X2D6_9BURK</name>
<accession>A0A8B6X2D6</accession>
<evidence type="ECO:0000313" key="2">
    <source>
        <dbReference type="RefSeq" id="WP_028310650.1"/>
    </source>
</evidence>
<dbReference type="Pfam" id="PF11142">
    <property type="entry name" value="DUF2917"/>
    <property type="match status" value="1"/>
</dbReference>
<sequence>MTAKQDGALALDAGSAVTLEAARGSVLCVRRGRVWITETGSASGDHVLDAGMCLRASGAGPFVVEAWSDARVELLAHPVAAAAEFPAVGGAVPAGGLQRLLDAVAPLALLRRLGDRAGARWRRTVAPS</sequence>
<dbReference type="Proteomes" id="UP000675920">
    <property type="component" value="Unplaced"/>
</dbReference>
<keyword evidence="1" id="KW-1185">Reference proteome</keyword>
<organism evidence="1 2">
    <name type="scientific">Derxia gummosa DSM 723</name>
    <dbReference type="NCBI Taxonomy" id="1121388"/>
    <lineage>
        <taxon>Bacteria</taxon>
        <taxon>Pseudomonadati</taxon>
        <taxon>Pseudomonadota</taxon>
        <taxon>Betaproteobacteria</taxon>
        <taxon>Burkholderiales</taxon>
        <taxon>Alcaligenaceae</taxon>
        <taxon>Derxia</taxon>
    </lineage>
</organism>
<evidence type="ECO:0000313" key="1">
    <source>
        <dbReference type="Proteomes" id="UP000675920"/>
    </source>
</evidence>
<dbReference type="InterPro" id="IPR021317">
    <property type="entry name" value="DUF2917"/>
</dbReference>
<proteinExistence type="predicted"/>